<dbReference type="Gramene" id="TraesWEE_scaffold_021483_01G000300.1">
    <property type="protein sequence ID" value="TraesWEE_scaffold_021483_01G000300.1"/>
    <property type="gene ID" value="TraesWEE_scaffold_021483_01G000300"/>
</dbReference>
<evidence type="ECO:0000259" key="1">
    <source>
        <dbReference type="SMART" id="SM00256"/>
    </source>
</evidence>
<name>A0A3B6A1H4_WHEAT</name>
<dbReference type="EnsemblPlants" id="TraesCS1D02G408200.1">
    <property type="protein sequence ID" value="TraesCS1D02G408200.1.cds1"/>
    <property type="gene ID" value="TraesCS1D02G408200"/>
</dbReference>
<dbReference type="STRING" id="4565.A0A3B6A1H4"/>
<dbReference type="InterPro" id="IPR001810">
    <property type="entry name" value="F-box_dom"/>
</dbReference>
<dbReference type="Gramene" id="TraesARI1D03G00569440.1">
    <property type="protein sequence ID" value="TraesARI1D03G00569440.1.CDS1"/>
    <property type="gene ID" value="TraesARI1D03G00569440"/>
</dbReference>
<dbReference type="Gramene" id="TraesSTA1D03G00562130.1">
    <property type="protein sequence ID" value="TraesSTA1D03G00562130.1.CDS1"/>
    <property type="gene ID" value="TraesSTA1D03G00562130"/>
</dbReference>
<dbReference type="AlphaFoldDB" id="A0A3B6A1H4"/>
<keyword evidence="3" id="KW-1185">Reference proteome</keyword>
<proteinExistence type="predicted"/>
<dbReference type="Gramene" id="TraesNOR1D03G00571050.1">
    <property type="protein sequence ID" value="TraesNOR1D03G00571050.1.CDS1"/>
    <property type="gene ID" value="TraesNOR1D03G00571050"/>
</dbReference>
<dbReference type="Gramene" id="TraesROB_scaffold_032845_01G000100.1">
    <property type="protein sequence ID" value="TraesROB_scaffold_032845_01G000100.1"/>
    <property type="gene ID" value="TraesROB_scaffold_032845_01G000100"/>
</dbReference>
<organism evidence="2">
    <name type="scientific">Triticum aestivum</name>
    <name type="common">Wheat</name>
    <dbReference type="NCBI Taxonomy" id="4565"/>
    <lineage>
        <taxon>Eukaryota</taxon>
        <taxon>Viridiplantae</taxon>
        <taxon>Streptophyta</taxon>
        <taxon>Embryophyta</taxon>
        <taxon>Tracheophyta</taxon>
        <taxon>Spermatophyta</taxon>
        <taxon>Magnoliopsida</taxon>
        <taxon>Liliopsida</taxon>
        <taxon>Poales</taxon>
        <taxon>Poaceae</taxon>
        <taxon>BOP clade</taxon>
        <taxon>Pooideae</taxon>
        <taxon>Triticodae</taxon>
        <taxon>Triticeae</taxon>
        <taxon>Triticinae</taxon>
        <taxon>Triticum</taxon>
    </lineage>
</organism>
<sequence>MDSKKVLTDASLTDDLVVKILSRVPFKSFCRFKCVCKAWLAFSSDPHYRHKLPKIPTGLFHGCKGGSVAQLVSLSRNDEEIDGGLTFLPHREHLKFVDCCNGLVLCKYKSNCIPPNICRFIVCNPATREWRTLPDTHPDPYTMDYTYKAFLAFDPSWSAQFYVFNFQEKFDEMPIGINKLEVFSSDLSTWIVDAAWSSRIQIFEPHHFIGGVLCVHTAGGDILVLEAMGSGIPPRHFIIELPDVHWSLMCGCFGQSSGLLQCAFPGESSDTAEVFSLDAHHSYEWSLKRRVSLRDALGRDVFFHNDEWPRRLGYRIAALDLERGVIILVDKEQMKLLSYNINTGKLRKIQDDCRTTTDYRYYVACYSKLPG</sequence>
<reference evidence="2" key="1">
    <citation type="submission" date="2018-08" db="EMBL/GenBank/DDBJ databases">
        <authorList>
            <person name="Rossello M."/>
        </authorList>
    </citation>
    <scope>NUCLEOTIDE SEQUENCE [LARGE SCALE GENOMIC DNA]</scope>
    <source>
        <strain evidence="2">cv. Chinese Spring</strain>
    </source>
</reference>
<dbReference type="Gramene" id="TraesCS1D02G408200.1">
    <property type="protein sequence ID" value="TraesCS1D02G408200.1.cds1"/>
    <property type="gene ID" value="TraesCS1D02G408200"/>
</dbReference>
<evidence type="ECO:0000313" key="2">
    <source>
        <dbReference type="EnsemblPlants" id="TraesCS1D02G408200.1.cds1"/>
    </source>
</evidence>
<reference evidence="2" key="2">
    <citation type="submission" date="2018-10" db="UniProtKB">
        <authorList>
            <consortium name="EnsemblPlants"/>
        </authorList>
    </citation>
    <scope>IDENTIFICATION</scope>
</reference>
<dbReference type="SMART" id="SM00256">
    <property type="entry name" value="FBOX"/>
    <property type="match status" value="1"/>
</dbReference>
<protein>
    <recommendedName>
        <fullName evidence="1">F-box domain-containing protein</fullName>
    </recommendedName>
</protein>
<dbReference type="Gramene" id="TraesCLE_scaffold_075959_01G000100.1">
    <property type="protein sequence ID" value="TraesCLE_scaffold_075959_01G000100.1"/>
    <property type="gene ID" value="TraesCLE_scaffold_075959_01G000100"/>
</dbReference>
<dbReference type="Gramene" id="TraesJAG1D03G00562470.1">
    <property type="protein sequence ID" value="TraesJAG1D03G00562470.1.CDS1"/>
    <property type="gene ID" value="TraesJAG1D03G00562470"/>
</dbReference>
<accession>A0A3B6A1H4</accession>
<feature type="domain" description="F-box" evidence="1">
    <location>
        <begin position="12"/>
        <end position="52"/>
    </location>
</feature>
<dbReference type="Gramene" id="TraesCAD_scaffold_141419_01G000100.1">
    <property type="protein sequence ID" value="TraesCAD_scaffold_141419_01G000100.1"/>
    <property type="gene ID" value="TraesCAD_scaffold_141419_01G000100"/>
</dbReference>
<dbReference type="PANTHER" id="PTHR35546">
    <property type="entry name" value="F-BOX PROTEIN INTERACTION DOMAIN PROTEIN-RELATED"/>
    <property type="match status" value="1"/>
</dbReference>
<dbReference type="InterPro" id="IPR055290">
    <property type="entry name" value="At3g26010-like"/>
</dbReference>
<dbReference type="Pfam" id="PF00646">
    <property type="entry name" value="F-box"/>
    <property type="match status" value="1"/>
</dbReference>
<dbReference type="CDD" id="cd22157">
    <property type="entry name" value="F-box_AtFBW1-like"/>
    <property type="match status" value="1"/>
</dbReference>
<dbReference type="Gramene" id="TraesMAC1D03G00562560.1">
    <property type="protein sequence ID" value="TraesMAC1D03G00562560.1.CDS1"/>
    <property type="gene ID" value="TraesMAC1D03G00562560"/>
</dbReference>
<dbReference type="SUPFAM" id="SSF81383">
    <property type="entry name" value="F-box domain"/>
    <property type="match status" value="1"/>
</dbReference>
<dbReference type="OMA" id="AHHSYEW"/>
<dbReference type="Proteomes" id="UP000019116">
    <property type="component" value="Chromosome 1D"/>
</dbReference>
<evidence type="ECO:0000313" key="3">
    <source>
        <dbReference type="Proteomes" id="UP000019116"/>
    </source>
</evidence>
<dbReference type="Gramene" id="TraesCS1D03G0947300.1">
    <property type="protein sequence ID" value="TraesCS1D03G0947300.1.CDS1"/>
    <property type="gene ID" value="TraesCS1D03G0947300"/>
</dbReference>
<dbReference type="InterPro" id="IPR036047">
    <property type="entry name" value="F-box-like_dom_sf"/>
</dbReference>
<dbReference type="Gramene" id="TraesLAC1D03G00566930.1">
    <property type="protein sequence ID" value="TraesLAC1D03G00566930.1.CDS1"/>
    <property type="gene ID" value="TraesLAC1D03G00566930"/>
</dbReference>
<dbReference type="OrthoDB" id="650045at2759"/>
<dbReference type="Gramene" id="TraesJUL1D03G00566090.1">
    <property type="protein sequence ID" value="TraesJUL1D03G00566090.1.CDS1"/>
    <property type="gene ID" value="TraesJUL1D03G00566090"/>
</dbReference>
<dbReference type="Gramene" id="TraesLDM1D03G00565300.1">
    <property type="protein sequence ID" value="TraesLDM1D03G00565300.1.CDS1"/>
    <property type="gene ID" value="TraesLDM1D03G00565300"/>
</dbReference>
<dbReference type="Gramene" id="TraesSYM1D03G00570250.1">
    <property type="protein sequence ID" value="TraesSYM1D03G00570250.1.CDS1"/>
    <property type="gene ID" value="TraesSYM1D03G00570250"/>
</dbReference>
<dbReference type="Gramene" id="TraesPARA_EIv1.0_0319860.1">
    <property type="protein sequence ID" value="TraesPARA_EIv1.0_0319860.1.CDS1"/>
    <property type="gene ID" value="TraesPARA_EIv1.0_0319860"/>
</dbReference>
<dbReference type="Gene3D" id="1.20.1280.50">
    <property type="match status" value="1"/>
</dbReference>
<dbReference type="PANTHER" id="PTHR35546:SF8">
    <property type="entry name" value="F-BOX DOMAIN-CONTAINING PROTEIN"/>
    <property type="match status" value="1"/>
</dbReference>